<sequence>MATHISLFRLKGCSTTGWIKYRFAYPIAMPSYALLRISRQGPCLFSAGLLQSLLMTSIEQLKILLKETGAVKTGEFVLSSGKKSNLYIDCRRYEREELVK</sequence>
<gene>
    <name evidence="1" type="ORF">A3H38_01555</name>
</gene>
<accession>A0A1F4RDX6</accession>
<name>A0A1F4RDX6_UNCSA</name>
<dbReference type="AlphaFoldDB" id="A0A1F4RDX6"/>
<evidence type="ECO:0000313" key="2">
    <source>
        <dbReference type="Proteomes" id="UP000176938"/>
    </source>
</evidence>
<dbReference type="InterPro" id="IPR029057">
    <property type="entry name" value="PRTase-like"/>
</dbReference>
<reference evidence="1 2" key="1">
    <citation type="journal article" date="2016" name="Nat. Commun.">
        <title>Thousands of microbial genomes shed light on interconnected biogeochemical processes in an aquifer system.</title>
        <authorList>
            <person name="Anantharaman K."/>
            <person name="Brown C.T."/>
            <person name="Hug L.A."/>
            <person name="Sharon I."/>
            <person name="Castelle C.J."/>
            <person name="Probst A.J."/>
            <person name="Thomas B.C."/>
            <person name="Singh A."/>
            <person name="Wilkins M.J."/>
            <person name="Karaoz U."/>
            <person name="Brodie E.L."/>
            <person name="Williams K.H."/>
            <person name="Hubbard S.S."/>
            <person name="Banfield J.F."/>
        </authorList>
    </citation>
    <scope>NUCLEOTIDE SEQUENCE [LARGE SCALE GENOMIC DNA]</scope>
</reference>
<organism evidence="1 2">
    <name type="scientific">candidate division WOR-1 bacterium RIFCSPLOWO2_02_FULL_46_20</name>
    <dbReference type="NCBI Taxonomy" id="1802567"/>
    <lineage>
        <taxon>Bacteria</taxon>
        <taxon>Bacillati</taxon>
        <taxon>Saganbacteria</taxon>
    </lineage>
</organism>
<evidence type="ECO:0008006" key="3">
    <source>
        <dbReference type="Google" id="ProtNLM"/>
    </source>
</evidence>
<comment type="caution">
    <text evidence="1">The sequence shown here is derived from an EMBL/GenBank/DDBJ whole genome shotgun (WGS) entry which is preliminary data.</text>
</comment>
<dbReference type="Gene3D" id="3.40.50.2020">
    <property type="match status" value="1"/>
</dbReference>
<dbReference type="EMBL" id="METP01000020">
    <property type="protein sequence ID" value="OGC06404.1"/>
    <property type="molecule type" value="Genomic_DNA"/>
</dbReference>
<protein>
    <recommendedName>
        <fullName evidence="3">Orotate phosphoribosyltransferase</fullName>
    </recommendedName>
</protein>
<proteinExistence type="predicted"/>
<dbReference type="Proteomes" id="UP000176938">
    <property type="component" value="Unassembled WGS sequence"/>
</dbReference>
<evidence type="ECO:0000313" key="1">
    <source>
        <dbReference type="EMBL" id="OGC06404.1"/>
    </source>
</evidence>